<dbReference type="Proteomes" id="UP000318242">
    <property type="component" value="Unassembled WGS sequence"/>
</dbReference>
<feature type="transmembrane region" description="Helical" evidence="8">
    <location>
        <begin position="79"/>
        <end position="98"/>
    </location>
</feature>
<reference evidence="10 11" key="1">
    <citation type="submission" date="2019-06" db="EMBL/GenBank/DDBJ databases">
        <title>Whole genome shotgun sequence of Vibrio comitans NBRC 102076.</title>
        <authorList>
            <person name="Hosoyama A."/>
            <person name="Uohara A."/>
            <person name="Ohji S."/>
            <person name="Ichikawa N."/>
        </authorList>
    </citation>
    <scope>NUCLEOTIDE SEQUENCE [LARGE SCALE GENOMIC DNA]</scope>
    <source>
        <strain evidence="10 11">NBRC 102076</strain>
    </source>
</reference>
<evidence type="ECO:0000256" key="2">
    <source>
        <dbReference type="ARBA" id="ARBA00008537"/>
    </source>
</evidence>
<protein>
    <submittedName>
        <fullName evidence="10">MFS transporter</fullName>
    </submittedName>
</protein>
<dbReference type="AlphaFoldDB" id="A0A4Y3IRV7"/>
<feature type="transmembrane region" description="Helical" evidence="8">
    <location>
        <begin position="266"/>
        <end position="285"/>
    </location>
</feature>
<evidence type="ECO:0000256" key="5">
    <source>
        <dbReference type="ARBA" id="ARBA00022692"/>
    </source>
</evidence>
<dbReference type="NCBIfam" id="TIGR00711">
    <property type="entry name" value="efflux_EmrB"/>
    <property type="match status" value="1"/>
</dbReference>
<feature type="transmembrane region" description="Helical" evidence="8">
    <location>
        <begin position="228"/>
        <end position="245"/>
    </location>
</feature>
<keyword evidence="6 8" id="KW-1133">Transmembrane helix</keyword>
<dbReference type="PROSITE" id="PS50850">
    <property type="entry name" value="MFS"/>
    <property type="match status" value="1"/>
</dbReference>
<feature type="transmembrane region" description="Helical" evidence="8">
    <location>
        <begin position="48"/>
        <end position="67"/>
    </location>
</feature>
<evidence type="ECO:0000256" key="1">
    <source>
        <dbReference type="ARBA" id="ARBA00004651"/>
    </source>
</evidence>
<comment type="similarity">
    <text evidence="2">Belongs to the major facilitator superfamily. EmrB family.</text>
</comment>
<evidence type="ECO:0000256" key="7">
    <source>
        <dbReference type="ARBA" id="ARBA00023136"/>
    </source>
</evidence>
<keyword evidence="4" id="KW-1003">Cell membrane</keyword>
<keyword evidence="7 8" id="KW-0472">Membrane</keyword>
<feature type="transmembrane region" description="Helical" evidence="8">
    <location>
        <begin position="12"/>
        <end position="36"/>
    </location>
</feature>
<sequence>MVETITPMKRWMIVIAVMTSAIMVLLDMTIANVALPQMQGALGATSDTITWVLTAYTMAEAIFIPLTSFFSSKLGERRLLLVAVSGFMVSSILCGQAQSIEAMVLFRIIQGMFGAVVIPLSQSLLIAVFPPEERGKAMSIFSIGILLGPILGPTLGGLITQNMDWRWVFYVNVPVGLFCLTMITLFVKTSNKREATIDWPTMISMAVGIGMLQMVLDQGNQLDWFESRLIQVSIIIAFVGLVYFVHRSFKTRSPVAPIWMISNRNLAFGSIMMAIFASALFGLTAQLPMMLEGALNYPVDTTGLLMAPRGIAAAITLIATAKFLNNDRLRWMVAIGALLCGVAGIIMSQYSENIDFYWLILPSVIQGCGMGLVFSSLSSIAYTTLKPEEGVAGASIFNLFRTIGSSFGISIATTYQFRSAQEQWNSLSQSINPYNPNLQHWLSDTGSSLSDPTTQAILQEQVHKQSEIVAFVHTFSFITLMFVLIIPFLFLLKIPKHNPSKQAQPASGH</sequence>
<feature type="transmembrane region" description="Helical" evidence="8">
    <location>
        <begin position="199"/>
        <end position="216"/>
    </location>
</feature>
<dbReference type="InterPro" id="IPR036259">
    <property type="entry name" value="MFS_trans_sf"/>
</dbReference>
<name>A0A4Y3IRV7_9VIBR</name>
<comment type="caution">
    <text evidence="10">The sequence shown here is derived from an EMBL/GenBank/DDBJ whole genome shotgun (WGS) entry which is preliminary data.</text>
</comment>
<dbReference type="CDD" id="cd17503">
    <property type="entry name" value="MFS_LmrB_MDR_like"/>
    <property type="match status" value="1"/>
</dbReference>
<feature type="transmembrane region" description="Helical" evidence="8">
    <location>
        <begin position="356"/>
        <end position="377"/>
    </location>
</feature>
<dbReference type="PANTHER" id="PTHR42718">
    <property type="entry name" value="MAJOR FACILITATOR SUPERFAMILY MULTIDRUG TRANSPORTER MFSC"/>
    <property type="match status" value="1"/>
</dbReference>
<dbReference type="InterPro" id="IPR004638">
    <property type="entry name" value="EmrB-like"/>
</dbReference>
<evidence type="ECO:0000256" key="6">
    <source>
        <dbReference type="ARBA" id="ARBA00022989"/>
    </source>
</evidence>
<feature type="transmembrane region" description="Helical" evidence="8">
    <location>
        <begin position="140"/>
        <end position="161"/>
    </location>
</feature>
<evidence type="ECO:0000256" key="8">
    <source>
        <dbReference type="SAM" id="Phobius"/>
    </source>
</evidence>
<feature type="transmembrane region" description="Helical" evidence="8">
    <location>
        <begin position="104"/>
        <end position="128"/>
    </location>
</feature>
<dbReference type="GO" id="GO:0005886">
    <property type="term" value="C:plasma membrane"/>
    <property type="evidence" value="ECO:0007669"/>
    <property type="project" value="UniProtKB-SubCell"/>
</dbReference>
<dbReference type="RefSeq" id="WP_208733554.1">
    <property type="nucleotide sequence ID" value="NZ_BJLH01000012.1"/>
</dbReference>
<evidence type="ECO:0000313" key="11">
    <source>
        <dbReference type="Proteomes" id="UP000318242"/>
    </source>
</evidence>
<feature type="domain" description="Major facilitator superfamily (MFS) profile" evidence="9">
    <location>
        <begin position="13"/>
        <end position="499"/>
    </location>
</feature>
<dbReference type="Gene3D" id="1.20.1250.20">
    <property type="entry name" value="MFS general substrate transporter like domains"/>
    <property type="match status" value="1"/>
</dbReference>
<feature type="transmembrane region" description="Helical" evidence="8">
    <location>
        <begin position="468"/>
        <end position="492"/>
    </location>
</feature>
<feature type="transmembrane region" description="Helical" evidence="8">
    <location>
        <begin position="305"/>
        <end position="324"/>
    </location>
</feature>
<accession>A0A4Y3IRV7</accession>
<gene>
    <name evidence="10" type="ORF">VCO01S_27510</name>
</gene>
<evidence type="ECO:0000256" key="4">
    <source>
        <dbReference type="ARBA" id="ARBA00022475"/>
    </source>
</evidence>
<dbReference type="Pfam" id="PF07690">
    <property type="entry name" value="MFS_1"/>
    <property type="match status" value="1"/>
</dbReference>
<feature type="transmembrane region" description="Helical" evidence="8">
    <location>
        <begin position="331"/>
        <end position="350"/>
    </location>
</feature>
<evidence type="ECO:0000313" key="10">
    <source>
        <dbReference type="EMBL" id="GEA61558.1"/>
    </source>
</evidence>
<dbReference type="PANTHER" id="PTHR42718:SF9">
    <property type="entry name" value="MAJOR FACILITATOR SUPERFAMILY MULTIDRUG TRANSPORTER MFSC"/>
    <property type="match status" value="1"/>
</dbReference>
<dbReference type="InterPro" id="IPR011701">
    <property type="entry name" value="MFS"/>
</dbReference>
<dbReference type="SUPFAM" id="SSF103473">
    <property type="entry name" value="MFS general substrate transporter"/>
    <property type="match status" value="1"/>
</dbReference>
<keyword evidence="11" id="KW-1185">Reference proteome</keyword>
<evidence type="ECO:0000256" key="3">
    <source>
        <dbReference type="ARBA" id="ARBA00022448"/>
    </source>
</evidence>
<dbReference type="InterPro" id="IPR020846">
    <property type="entry name" value="MFS_dom"/>
</dbReference>
<comment type="subcellular location">
    <subcellularLocation>
        <location evidence="1">Cell membrane</location>
        <topology evidence="1">Multi-pass membrane protein</topology>
    </subcellularLocation>
</comment>
<keyword evidence="5 8" id="KW-0812">Transmembrane</keyword>
<evidence type="ECO:0000259" key="9">
    <source>
        <dbReference type="PROSITE" id="PS50850"/>
    </source>
</evidence>
<feature type="transmembrane region" description="Helical" evidence="8">
    <location>
        <begin position="167"/>
        <end position="187"/>
    </location>
</feature>
<dbReference type="EMBL" id="BJLH01000012">
    <property type="protein sequence ID" value="GEA61558.1"/>
    <property type="molecule type" value="Genomic_DNA"/>
</dbReference>
<keyword evidence="3" id="KW-0813">Transport</keyword>
<organism evidence="10 11">
    <name type="scientific">Vibrio comitans NBRC 102076</name>
    <dbReference type="NCBI Taxonomy" id="1219078"/>
    <lineage>
        <taxon>Bacteria</taxon>
        <taxon>Pseudomonadati</taxon>
        <taxon>Pseudomonadota</taxon>
        <taxon>Gammaproteobacteria</taxon>
        <taxon>Vibrionales</taxon>
        <taxon>Vibrionaceae</taxon>
        <taxon>Vibrio</taxon>
    </lineage>
</organism>
<dbReference type="Gene3D" id="1.20.1720.10">
    <property type="entry name" value="Multidrug resistance protein D"/>
    <property type="match status" value="1"/>
</dbReference>
<proteinExistence type="inferred from homology"/>
<dbReference type="GO" id="GO:0022857">
    <property type="term" value="F:transmembrane transporter activity"/>
    <property type="evidence" value="ECO:0007669"/>
    <property type="project" value="InterPro"/>
</dbReference>